<protein>
    <submittedName>
        <fullName evidence="3">DUF1972 domain-containing protein</fullName>
    </submittedName>
</protein>
<dbReference type="Pfam" id="PF13692">
    <property type="entry name" value="Glyco_trans_1_4"/>
    <property type="match status" value="1"/>
</dbReference>
<organism evidence="3 4">
    <name type="scientific">Methylococcus geothermalis</name>
    <dbReference type="NCBI Taxonomy" id="2681310"/>
    <lineage>
        <taxon>Bacteria</taxon>
        <taxon>Pseudomonadati</taxon>
        <taxon>Pseudomonadota</taxon>
        <taxon>Gammaproteobacteria</taxon>
        <taxon>Methylococcales</taxon>
        <taxon>Methylococcaceae</taxon>
        <taxon>Methylococcus</taxon>
    </lineage>
</organism>
<keyword evidence="4" id="KW-1185">Reference proteome</keyword>
<evidence type="ECO:0000256" key="1">
    <source>
        <dbReference type="ARBA" id="ARBA00022679"/>
    </source>
</evidence>
<accession>A0A858QBW6</accession>
<dbReference type="AlphaFoldDB" id="A0A858QBW6"/>
<sequence length="380" mass="43049">MSLAFLGTRGIPAQYGGFETFAEELAVRLAEQGVLVTVYCEKGPAEALGVYRGVKLEYVPATRCGPLTTVLFDLRCLWRARKNHDVVYMLGYGAAVFCFLPRLWGCKVWLNVDGIEWRRAKWGRVARSYFKIMEFFATRVPDRVIADAEGIRQHLLQRHKRLAPCSVIPYGAPVVECPPDADLLRSWGVVPRGYYLVVCRLEPENHVREIIEGFLASETSHPLLIIGDHSRKSDYVYALRGYGSDRVRFLGTIFDLEKLQSLRYHAVAYFHGHSVGGTNPSLLEAMGCGNRVLAHDNCFNREVLGSNGWFFRQADDIPELVRRVEGLSASQSAEMSWAVRERVRLHYSWDRIAADYLRLLESERKTPANPDSMSSLSDMP</sequence>
<reference evidence="4" key="1">
    <citation type="submission" date="2019-12" db="EMBL/GenBank/DDBJ databases">
        <authorList>
            <person name="Awala S.I."/>
            <person name="Rhee S.K."/>
        </authorList>
    </citation>
    <scope>NUCLEOTIDE SEQUENCE [LARGE SCALE GENOMIC DNA]</scope>
    <source>
        <strain evidence="4">IM1</strain>
    </source>
</reference>
<dbReference type="SUPFAM" id="SSF53756">
    <property type="entry name" value="UDP-Glycosyltransferase/glycogen phosphorylase"/>
    <property type="match status" value="1"/>
</dbReference>
<gene>
    <name evidence="3" type="ORF">GNH96_12150</name>
</gene>
<dbReference type="PANTHER" id="PTHR46401:SF2">
    <property type="entry name" value="GLYCOSYLTRANSFERASE WBBK-RELATED"/>
    <property type="match status" value="1"/>
</dbReference>
<evidence type="ECO:0000259" key="2">
    <source>
        <dbReference type="Pfam" id="PF09314"/>
    </source>
</evidence>
<name>A0A858QBW6_9GAMM</name>
<evidence type="ECO:0000313" key="3">
    <source>
        <dbReference type="EMBL" id="QJD31427.1"/>
    </source>
</evidence>
<dbReference type="Proteomes" id="UP000503004">
    <property type="component" value="Chromosome"/>
</dbReference>
<dbReference type="GO" id="GO:0009103">
    <property type="term" value="P:lipopolysaccharide biosynthetic process"/>
    <property type="evidence" value="ECO:0007669"/>
    <property type="project" value="TreeGrafter"/>
</dbReference>
<dbReference type="Pfam" id="PF09314">
    <property type="entry name" value="DUF1972"/>
    <property type="match status" value="1"/>
</dbReference>
<dbReference type="GO" id="GO:0016757">
    <property type="term" value="F:glycosyltransferase activity"/>
    <property type="evidence" value="ECO:0007669"/>
    <property type="project" value="TreeGrafter"/>
</dbReference>
<dbReference type="PANTHER" id="PTHR46401">
    <property type="entry name" value="GLYCOSYLTRANSFERASE WBBK-RELATED"/>
    <property type="match status" value="1"/>
</dbReference>
<proteinExistence type="predicted"/>
<dbReference type="KEGG" id="metu:GNH96_12150"/>
<feature type="domain" description="DUF1972" evidence="2">
    <location>
        <begin position="6"/>
        <end position="172"/>
    </location>
</feature>
<dbReference type="EMBL" id="CP046565">
    <property type="protein sequence ID" value="QJD31427.1"/>
    <property type="molecule type" value="Genomic_DNA"/>
</dbReference>
<dbReference type="Gene3D" id="3.40.50.2000">
    <property type="entry name" value="Glycogen Phosphorylase B"/>
    <property type="match status" value="2"/>
</dbReference>
<dbReference type="InterPro" id="IPR015393">
    <property type="entry name" value="DUF1972"/>
</dbReference>
<keyword evidence="1" id="KW-0808">Transferase</keyword>
<evidence type="ECO:0000313" key="4">
    <source>
        <dbReference type="Proteomes" id="UP000503004"/>
    </source>
</evidence>